<evidence type="ECO:0000256" key="1">
    <source>
        <dbReference type="ARBA" id="ARBA00006765"/>
    </source>
</evidence>
<gene>
    <name evidence="4" type="ORF">NKR19_g8872</name>
</gene>
<reference evidence="4" key="1">
    <citation type="submission" date="2022-07" db="EMBL/GenBank/DDBJ databases">
        <title>Fungi with potential for degradation of polypropylene.</title>
        <authorList>
            <person name="Gostincar C."/>
        </authorList>
    </citation>
    <scope>NUCLEOTIDE SEQUENCE</scope>
    <source>
        <strain evidence="4">EXF-13287</strain>
    </source>
</reference>
<protein>
    <submittedName>
        <fullName evidence="4">Caleosin-domain-containing protein</fullName>
    </submittedName>
</protein>
<comment type="similarity">
    <text evidence="1">Belongs to the caleosin family.</text>
</comment>
<proteinExistence type="inferred from homology"/>
<comment type="caution">
    <text evidence="4">The sequence shown here is derived from an EMBL/GenBank/DDBJ whole genome shotgun (WGS) entry which is preliminary data.</text>
</comment>
<dbReference type="AlphaFoldDB" id="A0AA38VLI5"/>
<dbReference type="GO" id="GO:0005509">
    <property type="term" value="F:calcium ion binding"/>
    <property type="evidence" value="ECO:0007669"/>
    <property type="project" value="InterPro"/>
</dbReference>
<dbReference type="EMBL" id="JANBVN010000193">
    <property type="protein sequence ID" value="KAJ9133902.1"/>
    <property type="molecule type" value="Genomic_DNA"/>
</dbReference>
<dbReference type="GO" id="GO:0004497">
    <property type="term" value="F:monooxygenase activity"/>
    <property type="evidence" value="ECO:0007669"/>
    <property type="project" value="TreeGrafter"/>
</dbReference>
<dbReference type="Proteomes" id="UP001174691">
    <property type="component" value="Unassembled WGS sequence"/>
</dbReference>
<dbReference type="PROSITE" id="PS50222">
    <property type="entry name" value="EF_HAND_2"/>
    <property type="match status" value="1"/>
</dbReference>
<dbReference type="Pfam" id="PF05042">
    <property type="entry name" value="Caleosin"/>
    <property type="match status" value="1"/>
</dbReference>
<evidence type="ECO:0000313" key="4">
    <source>
        <dbReference type="EMBL" id="KAJ9133902.1"/>
    </source>
</evidence>
<evidence type="ECO:0000313" key="5">
    <source>
        <dbReference type="Proteomes" id="UP001174691"/>
    </source>
</evidence>
<keyword evidence="5" id="KW-1185">Reference proteome</keyword>
<organism evidence="4 5">
    <name type="scientific">Coniochaeta hoffmannii</name>
    <dbReference type="NCBI Taxonomy" id="91930"/>
    <lineage>
        <taxon>Eukaryota</taxon>
        <taxon>Fungi</taxon>
        <taxon>Dikarya</taxon>
        <taxon>Ascomycota</taxon>
        <taxon>Pezizomycotina</taxon>
        <taxon>Sordariomycetes</taxon>
        <taxon>Sordariomycetidae</taxon>
        <taxon>Coniochaetales</taxon>
        <taxon>Coniochaetaceae</taxon>
        <taxon>Coniochaeta</taxon>
    </lineage>
</organism>
<dbReference type="PANTHER" id="PTHR31495:SF0">
    <property type="entry name" value="BINDING PROTEIN CALEOSIN, PUTATIVE (AFU_ORTHOLOGUE AFUA_5G13750)-RELATED"/>
    <property type="match status" value="1"/>
</dbReference>
<sequence>MDQKNESSITTAVSMDPVTSARPPFVQLDDDQRVAQAGVARANLAPSYDKPEGTTDNDWAERHKHQSVLQQHLDFFDQDRDGIIHPLDTFTGFRRLGFGHPLSLLSVLIIHSTFSYPTLPSVIPDPLFRIYIANIHRCKHGSDSGAYDNEGRFVPQKFEDIFSKYGPGDGLTIWDLWDFHRGQRVLVDPLGWFGQVFEWVATYLMIWPEDGKMKKEEIRGIFDGSFFYTIAARRRGAK</sequence>
<dbReference type="InterPro" id="IPR002048">
    <property type="entry name" value="EF_hand_dom"/>
</dbReference>
<evidence type="ECO:0000256" key="2">
    <source>
        <dbReference type="SAM" id="MobiDB-lite"/>
    </source>
</evidence>
<dbReference type="InterPro" id="IPR007736">
    <property type="entry name" value="Caleosin-related"/>
</dbReference>
<dbReference type="PANTHER" id="PTHR31495">
    <property type="entry name" value="PEROXYGENASE 3-RELATED"/>
    <property type="match status" value="1"/>
</dbReference>
<feature type="domain" description="EF-hand" evidence="3">
    <location>
        <begin position="64"/>
        <end position="99"/>
    </location>
</feature>
<name>A0AA38VLI5_9PEZI</name>
<evidence type="ECO:0000259" key="3">
    <source>
        <dbReference type="PROSITE" id="PS50222"/>
    </source>
</evidence>
<accession>A0AA38VLI5</accession>
<feature type="compositionally biased region" description="Polar residues" evidence="2">
    <location>
        <begin position="1"/>
        <end position="13"/>
    </location>
</feature>
<feature type="region of interest" description="Disordered" evidence="2">
    <location>
        <begin position="1"/>
        <end position="25"/>
    </location>
</feature>